<evidence type="ECO:0000256" key="1">
    <source>
        <dbReference type="ARBA" id="ARBA00008760"/>
    </source>
</evidence>
<dbReference type="GO" id="GO:0006412">
    <property type="term" value="P:translation"/>
    <property type="evidence" value="ECO:0007669"/>
    <property type="project" value="InterPro"/>
</dbReference>
<dbReference type="Gene3D" id="2.30.170.40">
    <property type="entry name" value="Ribosomal protein L28/L24"/>
    <property type="match status" value="1"/>
</dbReference>
<protein>
    <recommendedName>
        <fullName evidence="4">Large ribosomal subunit protein bL28c</fullName>
    </recommendedName>
</protein>
<feature type="region of interest" description="Disordered" evidence="5">
    <location>
        <begin position="143"/>
        <end position="164"/>
    </location>
</feature>
<dbReference type="AlphaFoldDB" id="A0AAV1I8F5"/>
<name>A0AAV1I8F5_9CHLO</name>
<accession>A0AAV1I8F5</accession>
<dbReference type="InterPro" id="IPR037147">
    <property type="entry name" value="Ribosomal_bL28_sf"/>
</dbReference>
<dbReference type="PANTHER" id="PTHR13528:SF2">
    <property type="entry name" value="LARGE RIBOSOMAL SUBUNIT PROTEIN BL28M"/>
    <property type="match status" value="1"/>
</dbReference>
<evidence type="ECO:0000256" key="5">
    <source>
        <dbReference type="SAM" id="MobiDB-lite"/>
    </source>
</evidence>
<dbReference type="InterPro" id="IPR001383">
    <property type="entry name" value="Ribosomal_bL28_bact-type"/>
</dbReference>
<comment type="similarity">
    <text evidence="1">Belongs to the bacterial ribosomal protein bL28 family.</text>
</comment>
<dbReference type="GO" id="GO:0005840">
    <property type="term" value="C:ribosome"/>
    <property type="evidence" value="ECO:0007669"/>
    <property type="project" value="UniProtKB-KW"/>
</dbReference>
<keyword evidence="7" id="KW-1185">Reference proteome</keyword>
<evidence type="ECO:0000313" key="7">
    <source>
        <dbReference type="Proteomes" id="UP001314263"/>
    </source>
</evidence>
<dbReference type="HAMAP" id="MF_00373">
    <property type="entry name" value="Ribosomal_bL28"/>
    <property type="match status" value="1"/>
</dbReference>
<keyword evidence="3" id="KW-0687">Ribonucleoprotein</keyword>
<evidence type="ECO:0000256" key="2">
    <source>
        <dbReference type="ARBA" id="ARBA00022980"/>
    </source>
</evidence>
<dbReference type="PANTHER" id="PTHR13528">
    <property type="entry name" value="39S RIBOSOMAL PROTEIN L28, MITOCHONDRIAL"/>
    <property type="match status" value="1"/>
</dbReference>
<reference evidence="6 7" key="1">
    <citation type="submission" date="2023-10" db="EMBL/GenBank/DDBJ databases">
        <authorList>
            <person name="Maclean D."/>
            <person name="Macfadyen A."/>
        </authorList>
    </citation>
    <scope>NUCLEOTIDE SEQUENCE [LARGE SCALE GENOMIC DNA]</scope>
</reference>
<organism evidence="6 7">
    <name type="scientific">Coccomyxa viridis</name>
    <dbReference type="NCBI Taxonomy" id="1274662"/>
    <lineage>
        <taxon>Eukaryota</taxon>
        <taxon>Viridiplantae</taxon>
        <taxon>Chlorophyta</taxon>
        <taxon>core chlorophytes</taxon>
        <taxon>Trebouxiophyceae</taxon>
        <taxon>Trebouxiophyceae incertae sedis</taxon>
        <taxon>Coccomyxaceae</taxon>
        <taxon>Coccomyxa</taxon>
    </lineage>
</organism>
<dbReference type="EMBL" id="CAUYUE010000009">
    <property type="protein sequence ID" value="CAK0783648.1"/>
    <property type="molecule type" value="Genomic_DNA"/>
</dbReference>
<dbReference type="Proteomes" id="UP001314263">
    <property type="component" value="Unassembled WGS sequence"/>
</dbReference>
<evidence type="ECO:0000256" key="3">
    <source>
        <dbReference type="ARBA" id="ARBA00023274"/>
    </source>
</evidence>
<dbReference type="Pfam" id="PF00830">
    <property type="entry name" value="Ribosomal_L28"/>
    <property type="match status" value="1"/>
</dbReference>
<keyword evidence="2" id="KW-0689">Ribosomal protein</keyword>
<gene>
    <name evidence="6" type="ORF">CVIRNUC_006847</name>
</gene>
<dbReference type="InterPro" id="IPR034704">
    <property type="entry name" value="Ribosomal_bL28/bL31-like_sf"/>
</dbReference>
<dbReference type="NCBIfam" id="TIGR00009">
    <property type="entry name" value="L28"/>
    <property type="match status" value="1"/>
</dbReference>
<dbReference type="SUPFAM" id="SSF143800">
    <property type="entry name" value="L28p-like"/>
    <property type="match status" value="1"/>
</dbReference>
<dbReference type="GO" id="GO:1990904">
    <property type="term" value="C:ribonucleoprotein complex"/>
    <property type="evidence" value="ECO:0007669"/>
    <property type="project" value="UniProtKB-KW"/>
</dbReference>
<sequence>MAAPLGLKPAHSVHGSCKASFRGLTSSLQKLSLGGSAERRQRLSVQAGRVCDLTGKKANNGYTVTFSHKRIKKLQGVNLQYKKVFWPEEKRWVRLRISTKAMKTVERKGLQAMAKEAGLDLYSLPYTDARPQRLEWLAQQPVNPPMSQTRVGKSRRMKNPEKLAASKKKPLVARYILGNRVILTRDPAYVPEYAN</sequence>
<evidence type="ECO:0000256" key="4">
    <source>
        <dbReference type="ARBA" id="ARBA00035265"/>
    </source>
</evidence>
<comment type="caution">
    <text evidence="6">The sequence shown here is derived from an EMBL/GenBank/DDBJ whole genome shotgun (WGS) entry which is preliminary data.</text>
</comment>
<proteinExistence type="inferred from homology"/>
<dbReference type="GO" id="GO:0003735">
    <property type="term" value="F:structural constituent of ribosome"/>
    <property type="evidence" value="ECO:0007669"/>
    <property type="project" value="InterPro"/>
</dbReference>
<dbReference type="InterPro" id="IPR026569">
    <property type="entry name" value="Ribosomal_bL28"/>
</dbReference>
<evidence type="ECO:0000313" key="6">
    <source>
        <dbReference type="EMBL" id="CAK0783648.1"/>
    </source>
</evidence>